<sequence length="58" mass="6877">MLQFQYHTYRVSARNCNRGKRSLSMVSSIRRRRGLLFLRLLISFCRYSCANNGTCFSH</sequence>
<keyword evidence="1" id="KW-1185">Reference proteome</keyword>
<evidence type="ECO:0000313" key="1">
    <source>
        <dbReference type="Proteomes" id="UP000036681"/>
    </source>
</evidence>
<accession>A0A0M3HKA0</accession>
<name>A0A0M3HKA0_ASCLU</name>
<dbReference type="WBParaSite" id="ALUE_0000194501-mRNA-1">
    <property type="protein sequence ID" value="ALUE_0000194501-mRNA-1"/>
    <property type="gene ID" value="ALUE_0000194501"/>
</dbReference>
<organism evidence="1 2">
    <name type="scientific">Ascaris lumbricoides</name>
    <name type="common">Giant roundworm</name>
    <dbReference type="NCBI Taxonomy" id="6252"/>
    <lineage>
        <taxon>Eukaryota</taxon>
        <taxon>Metazoa</taxon>
        <taxon>Ecdysozoa</taxon>
        <taxon>Nematoda</taxon>
        <taxon>Chromadorea</taxon>
        <taxon>Rhabditida</taxon>
        <taxon>Spirurina</taxon>
        <taxon>Ascaridomorpha</taxon>
        <taxon>Ascaridoidea</taxon>
        <taxon>Ascarididae</taxon>
        <taxon>Ascaris</taxon>
    </lineage>
</organism>
<proteinExistence type="predicted"/>
<dbReference type="AlphaFoldDB" id="A0A0M3HKA0"/>
<protein>
    <submittedName>
        <fullName evidence="2">Uncharacterized protein</fullName>
    </submittedName>
</protein>
<evidence type="ECO:0000313" key="2">
    <source>
        <dbReference type="WBParaSite" id="ALUE_0000194501-mRNA-1"/>
    </source>
</evidence>
<reference evidence="2" key="1">
    <citation type="submission" date="2017-02" db="UniProtKB">
        <authorList>
            <consortium name="WormBaseParasite"/>
        </authorList>
    </citation>
    <scope>IDENTIFICATION</scope>
</reference>
<dbReference type="Proteomes" id="UP000036681">
    <property type="component" value="Unplaced"/>
</dbReference>